<reference evidence="1" key="1">
    <citation type="journal article" date="2023" name="Nat. Commun.">
        <title>Diploid and tetraploid genomes of Acorus and the evolution of monocots.</title>
        <authorList>
            <person name="Ma L."/>
            <person name="Liu K.W."/>
            <person name="Li Z."/>
            <person name="Hsiao Y.Y."/>
            <person name="Qi Y."/>
            <person name="Fu T."/>
            <person name="Tang G.D."/>
            <person name="Zhang D."/>
            <person name="Sun W.H."/>
            <person name="Liu D.K."/>
            <person name="Li Y."/>
            <person name="Chen G.Z."/>
            <person name="Liu X.D."/>
            <person name="Liao X.Y."/>
            <person name="Jiang Y.T."/>
            <person name="Yu X."/>
            <person name="Hao Y."/>
            <person name="Huang J."/>
            <person name="Zhao X.W."/>
            <person name="Ke S."/>
            <person name="Chen Y.Y."/>
            <person name="Wu W.L."/>
            <person name="Hsu J.L."/>
            <person name="Lin Y.F."/>
            <person name="Huang M.D."/>
            <person name="Li C.Y."/>
            <person name="Huang L."/>
            <person name="Wang Z.W."/>
            <person name="Zhao X."/>
            <person name="Zhong W.Y."/>
            <person name="Peng D.H."/>
            <person name="Ahmad S."/>
            <person name="Lan S."/>
            <person name="Zhang J.S."/>
            <person name="Tsai W.C."/>
            <person name="Van de Peer Y."/>
            <person name="Liu Z.J."/>
        </authorList>
    </citation>
    <scope>NUCLEOTIDE SEQUENCE</scope>
    <source>
        <strain evidence="1">CP</strain>
    </source>
</reference>
<accession>A0AAV9C8P3</accession>
<evidence type="ECO:0000313" key="2">
    <source>
        <dbReference type="Proteomes" id="UP001180020"/>
    </source>
</evidence>
<name>A0AAV9C8P3_ACOCL</name>
<gene>
    <name evidence="1" type="ORF">QJS10_CPB20g02123</name>
</gene>
<proteinExistence type="predicted"/>
<dbReference type="AlphaFoldDB" id="A0AAV9C8P3"/>
<dbReference type="Proteomes" id="UP001180020">
    <property type="component" value="Unassembled WGS sequence"/>
</dbReference>
<keyword evidence="2" id="KW-1185">Reference proteome</keyword>
<comment type="caution">
    <text evidence="1">The sequence shown here is derived from an EMBL/GenBank/DDBJ whole genome shotgun (WGS) entry which is preliminary data.</text>
</comment>
<organism evidence="1 2">
    <name type="scientific">Acorus calamus</name>
    <name type="common">Sweet flag</name>
    <dbReference type="NCBI Taxonomy" id="4465"/>
    <lineage>
        <taxon>Eukaryota</taxon>
        <taxon>Viridiplantae</taxon>
        <taxon>Streptophyta</taxon>
        <taxon>Embryophyta</taxon>
        <taxon>Tracheophyta</taxon>
        <taxon>Spermatophyta</taxon>
        <taxon>Magnoliopsida</taxon>
        <taxon>Liliopsida</taxon>
        <taxon>Acoraceae</taxon>
        <taxon>Acorus</taxon>
    </lineage>
</organism>
<reference evidence="1" key="2">
    <citation type="submission" date="2023-06" db="EMBL/GenBank/DDBJ databases">
        <authorList>
            <person name="Ma L."/>
            <person name="Liu K.-W."/>
            <person name="Li Z."/>
            <person name="Hsiao Y.-Y."/>
            <person name="Qi Y."/>
            <person name="Fu T."/>
            <person name="Tang G."/>
            <person name="Zhang D."/>
            <person name="Sun W.-H."/>
            <person name="Liu D.-K."/>
            <person name="Li Y."/>
            <person name="Chen G.-Z."/>
            <person name="Liu X.-D."/>
            <person name="Liao X.-Y."/>
            <person name="Jiang Y.-T."/>
            <person name="Yu X."/>
            <person name="Hao Y."/>
            <person name="Huang J."/>
            <person name="Zhao X.-W."/>
            <person name="Ke S."/>
            <person name="Chen Y.-Y."/>
            <person name="Wu W.-L."/>
            <person name="Hsu J.-L."/>
            <person name="Lin Y.-F."/>
            <person name="Huang M.-D."/>
            <person name="Li C.-Y."/>
            <person name="Huang L."/>
            <person name="Wang Z.-W."/>
            <person name="Zhao X."/>
            <person name="Zhong W.-Y."/>
            <person name="Peng D.-H."/>
            <person name="Ahmad S."/>
            <person name="Lan S."/>
            <person name="Zhang J.-S."/>
            <person name="Tsai W.-C."/>
            <person name="Van De Peer Y."/>
            <person name="Liu Z.-J."/>
        </authorList>
    </citation>
    <scope>NUCLEOTIDE SEQUENCE</scope>
    <source>
        <strain evidence="1">CP</strain>
        <tissue evidence="1">Leaves</tissue>
    </source>
</reference>
<dbReference type="EMBL" id="JAUJYO010000020">
    <property type="protein sequence ID" value="KAK1285448.1"/>
    <property type="molecule type" value="Genomic_DNA"/>
</dbReference>
<protein>
    <submittedName>
        <fullName evidence="1">Uncharacterized protein</fullName>
    </submittedName>
</protein>
<evidence type="ECO:0000313" key="1">
    <source>
        <dbReference type="EMBL" id="KAK1285448.1"/>
    </source>
</evidence>
<sequence>MVVEEEERTVAVVRLGEEESRDLLDCKFSLSGLNDNLYRISNSCDRLICVGREKAAYVINPTTKEFLELPSGTLHEKARYDRMACWVSSLMT</sequence>